<dbReference type="Gene3D" id="3.40.1460.10">
    <property type="entry name" value="Nuclease A inhibitor-like"/>
    <property type="match status" value="1"/>
</dbReference>
<dbReference type="AlphaFoldDB" id="A0A9W9EHJ3"/>
<reference evidence="1" key="1">
    <citation type="submission" date="2022-11" db="EMBL/GenBank/DDBJ databases">
        <authorList>
            <person name="Petersen C."/>
        </authorList>
    </citation>
    <scope>NUCLEOTIDE SEQUENCE</scope>
    <source>
        <strain evidence="1">IBT 34128</strain>
    </source>
</reference>
<name>A0A9W9EHJ3_9EURO</name>
<accession>A0A9W9EHJ3</accession>
<gene>
    <name evidence="1" type="ORF">NUU61_010185</name>
</gene>
<dbReference type="Proteomes" id="UP001141434">
    <property type="component" value="Unassembled WGS sequence"/>
</dbReference>
<protein>
    <submittedName>
        <fullName evidence="1">Uncharacterized protein</fullName>
    </submittedName>
</protein>
<dbReference type="PANTHER" id="PTHR42093">
    <property type="match status" value="1"/>
</dbReference>
<dbReference type="EMBL" id="JAPMSZ010000012">
    <property type="protein sequence ID" value="KAJ5081921.1"/>
    <property type="molecule type" value="Genomic_DNA"/>
</dbReference>
<keyword evidence="2" id="KW-1185">Reference proteome</keyword>
<dbReference type="InterPro" id="IPR056539">
    <property type="entry name" value="NuiA-like"/>
</dbReference>
<dbReference type="Pfam" id="PF23151">
    <property type="entry name" value="NuiA_2"/>
    <property type="match status" value="1"/>
</dbReference>
<comment type="caution">
    <text evidence="1">The sequence shown here is derived from an EMBL/GenBank/DDBJ whole genome shotgun (WGS) entry which is preliminary data.</text>
</comment>
<dbReference type="GeneID" id="81399879"/>
<evidence type="ECO:0000313" key="2">
    <source>
        <dbReference type="Proteomes" id="UP001141434"/>
    </source>
</evidence>
<proteinExistence type="predicted"/>
<dbReference type="PANTHER" id="PTHR42093:SF1">
    <property type="match status" value="1"/>
</dbReference>
<evidence type="ECO:0000313" key="1">
    <source>
        <dbReference type="EMBL" id="KAJ5081921.1"/>
    </source>
</evidence>
<sequence>MRQSIHCVIPPLSSPASPFPAGNGARLLARLSTRSSGYAEPLLLNQSRLLHPRSPPERVPNLARSQKATLFPTNPRLQPTTSSLTASSPFSISSVAMSSDDAYMSFLNKANADLDAGRAPQQGGGTVRTETVHASVSIPAPLQSVDAYYVSETDEPFEPVALRWEGATRGTWPSADQLSALISPDADLTQGISTLSPSSFDPKNQYASALHAVRAAAVEQAADSDPSGVDVKVYRVELTSTKLEYWVLALAAPEGRLVGLRAKAVET</sequence>
<dbReference type="RefSeq" id="XP_056507208.1">
    <property type="nucleotide sequence ID" value="XM_056660710.1"/>
</dbReference>
<dbReference type="OrthoDB" id="5366485at2759"/>
<reference evidence="1" key="2">
    <citation type="journal article" date="2023" name="IMA Fungus">
        <title>Comparative genomic study of the Penicillium genus elucidates a diverse pangenome and 15 lateral gene transfer events.</title>
        <authorList>
            <person name="Petersen C."/>
            <person name="Sorensen T."/>
            <person name="Nielsen M.R."/>
            <person name="Sondergaard T.E."/>
            <person name="Sorensen J.L."/>
            <person name="Fitzpatrick D.A."/>
            <person name="Frisvad J.C."/>
            <person name="Nielsen K.L."/>
        </authorList>
    </citation>
    <scope>NUCLEOTIDE SEQUENCE</scope>
    <source>
        <strain evidence="1">IBT 34128</strain>
    </source>
</reference>
<organism evidence="1 2">
    <name type="scientific">Penicillium alfredii</name>
    <dbReference type="NCBI Taxonomy" id="1506179"/>
    <lineage>
        <taxon>Eukaryota</taxon>
        <taxon>Fungi</taxon>
        <taxon>Dikarya</taxon>
        <taxon>Ascomycota</taxon>
        <taxon>Pezizomycotina</taxon>
        <taxon>Eurotiomycetes</taxon>
        <taxon>Eurotiomycetidae</taxon>
        <taxon>Eurotiales</taxon>
        <taxon>Aspergillaceae</taxon>
        <taxon>Penicillium</taxon>
    </lineage>
</organism>